<evidence type="ECO:0000313" key="8">
    <source>
        <dbReference type="EMBL" id="EPD13389.1"/>
    </source>
</evidence>
<keyword evidence="6" id="KW-0464">Manganese</keyword>
<feature type="domain" description="Nudix hydrolase" evidence="7">
    <location>
        <begin position="2"/>
        <end position="192"/>
    </location>
</feature>
<comment type="cofactor">
    <cofactor evidence="1">
        <name>Mn(2+)</name>
        <dbReference type="ChEBI" id="CHEBI:29035"/>
    </cofactor>
</comment>
<dbReference type="GO" id="GO:0016818">
    <property type="term" value="F:hydrolase activity, acting on acid anhydrides, in phosphorus-containing anhydrides"/>
    <property type="evidence" value="ECO:0007669"/>
    <property type="project" value="InterPro"/>
</dbReference>
<dbReference type="AlphaFoldDB" id="A0AB33Z2T1"/>
<keyword evidence="4 8" id="KW-0378">Hydrolase</keyword>
<evidence type="ECO:0000256" key="1">
    <source>
        <dbReference type="ARBA" id="ARBA00001936"/>
    </source>
</evidence>
<evidence type="ECO:0000256" key="2">
    <source>
        <dbReference type="ARBA" id="ARBA00001946"/>
    </source>
</evidence>
<evidence type="ECO:0000313" key="9">
    <source>
        <dbReference type="Proteomes" id="UP000015462"/>
    </source>
</evidence>
<dbReference type="Proteomes" id="UP000015462">
    <property type="component" value="Unassembled WGS sequence"/>
</dbReference>
<proteinExistence type="predicted"/>
<organism evidence="8 9">
    <name type="scientific">Cycloclasticus pugetii</name>
    <dbReference type="NCBI Taxonomy" id="34068"/>
    <lineage>
        <taxon>Bacteria</taxon>
        <taxon>Pseudomonadati</taxon>
        <taxon>Pseudomonadota</taxon>
        <taxon>Gammaproteobacteria</taxon>
        <taxon>Thiotrichales</taxon>
        <taxon>Piscirickettsiaceae</taxon>
        <taxon>Cycloclasticus</taxon>
    </lineage>
</organism>
<evidence type="ECO:0000256" key="5">
    <source>
        <dbReference type="ARBA" id="ARBA00022842"/>
    </source>
</evidence>
<dbReference type="CDD" id="cd18870">
    <property type="entry name" value="NUDIX_AcylCoAdiphos_Nudt19"/>
    <property type="match status" value="1"/>
</dbReference>
<comment type="cofactor">
    <cofactor evidence="2">
        <name>Mg(2+)</name>
        <dbReference type="ChEBI" id="CHEBI:18420"/>
    </cofactor>
</comment>
<reference evidence="8 9" key="1">
    <citation type="journal article" date="2013" name="Genome Announc.">
        <title>Genome Sequence of the Pyrene- and Fluoranthene-Degrading Bacterium Cycloclasticus sp. Strain PY97M.</title>
        <authorList>
            <person name="Cui Z."/>
            <person name="Xu G."/>
            <person name="Li Q."/>
            <person name="Gao W."/>
            <person name="Zheng L."/>
        </authorList>
    </citation>
    <scope>NUCLEOTIDE SEQUENCE [LARGE SCALE GENOMIC DNA]</scope>
    <source>
        <strain evidence="8 9">PY97M</strain>
    </source>
</reference>
<evidence type="ECO:0000256" key="3">
    <source>
        <dbReference type="ARBA" id="ARBA00022723"/>
    </source>
</evidence>
<dbReference type="EMBL" id="ASHL01000003">
    <property type="protein sequence ID" value="EPD13389.1"/>
    <property type="molecule type" value="Genomic_DNA"/>
</dbReference>
<dbReference type="GO" id="GO:0046872">
    <property type="term" value="F:metal ion binding"/>
    <property type="evidence" value="ECO:0007669"/>
    <property type="project" value="UniProtKB-KW"/>
</dbReference>
<dbReference type="PROSITE" id="PS51462">
    <property type="entry name" value="NUDIX"/>
    <property type="match status" value="1"/>
</dbReference>
<dbReference type="SUPFAM" id="SSF55811">
    <property type="entry name" value="Nudix"/>
    <property type="match status" value="1"/>
</dbReference>
<name>A0AB33Z2T1_9GAMM</name>
<evidence type="ECO:0000259" key="7">
    <source>
        <dbReference type="PROSITE" id="PS51462"/>
    </source>
</evidence>
<evidence type="ECO:0000256" key="6">
    <source>
        <dbReference type="ARBA" id="ARBA00023211"/>
    </source>
</evidence>
<protein>
    <submittedName>
        <fullName evidence="8">Zn-dependent hydrolase or glyoxylase,metallo-beta-lactamase superfamily protein</fullName>
    </submittedName>
</protein>
<gene>
    <name evidence="8" type="ORF">L196_05036</name>
</gene>
<keyword evidence="9" id="KW-1185">Reference proteome</keyword>
<dbReference type="InterPro" id="IPR000086">
    <property type="entry name" value="NUDIX_hydrolase_dom"/>
</dbReference>
<dbReference type="Gene3D" id="3.90.79.10">
    <property type="entry name" value="Nucleoside Triphosphate Pyrophosphohydrolase"/>
    <property type="match status" value="1"/>
</dbReference>
<dbReference type="PANTHER" id="PTHR12318">
    <property type="entry name" value="TESTOSTERONE-REGULATED PROTEIN RP2"/>
    <property type="match status" value="1"/>
</dbReference>
<evidence type="ECO:0000256" key="4">
    <source>
        <dbReference type="ARBA" id="ARBA00022801"/>
    </source>
</evidence>
<keyword evidence="5" id="KW-0460">Magnesium</keyword>
<dbReference type="InterPro" id="IPR039121">
    <property type="entry name" value="NUDT19"/>
</dbReference>
<accession>A0AB33Z2T1</accession>
<sequence length="252" mass="28289">MIREAAVLILLRDTKKGPEVCMLRRVETTGFAAGAYVFPGGVVDEQDKQLRLNNNLCFYTNDTDLSIHAYKIAAIRETLEEAGILAATRDDDIQVNAALRQKLHKGDVSFESLLREQCASLDLDRVIFYDHWIAPDGTPKRFDTRFFIAKGSMGHQVSHDNIETDSSCWALPEEILSLYEQGEVKLMPVTHVQLKRLSTFEKVSDILAFSKKQNNVPIIEPLLNIDEAGKPVSVTIHLPEGVVEYSLYKAKA</sequence>
<dbReference type="PANTHER" id="PTHR12318:SF0">
    <property type="entry name" value="ACYL-COENZYME A DIPHOSPHATASE NUDT19"/>
    <property type="match status" value="1"/>
</dbReference>
<dbReference type="RefSeq" id="WP_016390177.1">
    <property type="nucleotide sequence ID" value="NZ_KE646806.1"/>
</dbReference>
<dbReference type="InterPro" id="IPR015797">
    <property type="entry name" value="NUDIX_hydrolase-like_dom_sf"/>
</dbReference>
<keyword evidence="3" id="KW-0479">Metal-binding</keyword>
<comment type="caution">
    <text evidence="8">The sequence shown here is derived from an EMBL/GenBank/DDBJ whole genome shotgun (WGS) entry which is preliminary data.</text>
</comment>